<keyword evidence="4 7" id="KW-0010">Activator</keyword>
<dbReference type="OrthoDB" id="5528926at2759"/>
<keyword evidence="9" id="KW-1185">Reference proteome</keyword>
<dbReference type="GO" id="GO:0006357">
    <property type="term" value="P:regulation of transcription by RNA polymerase II"/>
    <property type="evidence" value="ECO:0007669"/>
    <property type="project" value="InterPro"/>
</dbReference>
<name>A0A9N9AV78_9GLOM</name>
<dbReference type="AlphaFoldDB" id="A0A9N9AV78"/>
<reference evidence="8" key="1">
    <citation type="submission" date="2021-06" db="EMBL/GenBank/DDBJ databases">
        <authorList>
            <person name="Kallberg Y."/>
            <person name="Tangrot J."/>
            <person name="Rosling A."/>
        </authorList>
    </citation>
    <scope>NUCLEOTIDE SEQUENCE</scope>
    <source>
        <strain evidence="8">AZ414A</strain>
    </source>
</reference>
<keyword evidence="3 7" id="KW-0805">Transcription regulation</keyword>
<dbReference type="Pfam" id="PF07544">
    <property type="entry name" value="Med9"/>
    <property type="match status" value="1"/>
</dbReference>
<comment type="subunit">
    <text evidence="7">Component of the Mediator complex.</text>
</comment>
<evidence type="ECO:0000256" key="7">
    <source>
        <dbReference type="RuleBase" id="RU364145"/>
    </source>
</evidence>
<sequence>MQSYESIESTLFTTTLGAFVTSQPPTPDDSIQVDRFPREEFSFLPYIMQILDKVETVETDKNENEIKTMLKEKFQRCQQILCELPGADLTPVEQEQILKEEKQILEQRRIARHKYSELSIMSNSTNNNDDESINTIKDETFMDTREG</sequence>
<keyword evidence="5 7" id="KW-0804">Transcription</keyword>
<comment type="caution">
    <text evidence="8">The sequence shown here is derived from an EMBL/GenBank/DDBJ whole genome shotgun (WGS) entry which is preliminary data.</text>
</comment>
<dbReference type="GO" id="GO:0003712">
    <property type="term" value="F:transcription coregulator activity"/>
    <property type="evidence" value="ECO:0007669"/>
    <property type="project" value="InterPro"/>
</dbReference>
<evidence type="ECO:0000313" key="9">
    <source>
        <dbReference type="Proteomes" id="UP000789706"/>
    </source>
</evidence>
<evidence type="ECO:0000256" key="3">
    <source>
        <dbReference type="ARBA" id="ARBA00023015"/>
    </source>
</evidence>
<organism evidence="8 9">
    <name type="scientific">Diversispora eburnea</name>
    <dbReference type="NCBI Taxonomy" id="1213867"/>
    <lineage>
        <taxon>Eukaryota</taxon>
        <taxon>Fungi</taxon>
        <taxon>Fungi incertae sedis</taxon>
        <taxon>Mucoromycota</taxon>
        <taxon>Glomeromycotina</taxon>
        <taxon>Glomeromycetes</taxon>
        <taxon>Diversisporales</taxon>
        <taxon>Diversisporaceae</taxon>
        <taxon>Diversispora</taxon>
    </lineage>
</organism>
<evidence type="ECO:0000313" key="8">
    <source>
        <dbReference type="EMBL" id="CAG8542875.1"/>
    </source>
</evidence>
<protein>
    <recommendedName>
        <fullName evidence="7">Mediator of RNA polymerase II transcription subunit 9</fullName>
    </recommendedName>
    <alternativeName>
        <fullName evidence="7">Mediator complex subunit 9</fullName>
    </alternativeName>
</protein>
<keyword evidence="6 7" id="KW-0539">Nucleus</keyword>
<comment type="function">
    <text evidence="7">Component of the Mediator complex, a coactivator involved in the regulated transcription of nearly all RNA polymerase II-dependent genes. Mediator functions as a bridge to convey information from gene-specific regulatory proteins to the basal RNA polymerase II transcription machinery. Mediator is recruited to promoters by direct interactions with regulatory proteins and serves as a scaffold for the assembly of a functional preinitiation complex with RNA polymerase II and the general transcription factors.</text>
</comment>
<proteinExistence type="inferred from homology"/>
<evidence type="ECO:0000256" key="4">
    <source>
        <dbReference type="ARBA" id="ARBA00023159"/>
    </source>
</evidence>
<comment type="similarity">
    <text evidence="2 7">Belongs to the Mediator complex subunit 9 family.</text>
</comment>
<evidence type="ECO:0000256" key="1">
    <source>
        <dbReference type="ARBA" id="ARBA00004123"/>
    </source>
</evidence>
<dbReference type="EMBL" id="CAJVPK010000720">
    <property type="protein sequence ID" value="CAG8542875.1"/>
    <property type="molecule type" value="Genomic_DNA"/>
</dbReference>
<evidence type="ECO:0000256" key="6">
    <source>
        <dbReference type="ARBA" id="ARBA00023242"/>
    </source>
</evidence>
<gene>
    <name evidence="7" type="primary">MED9</name>
    <name evidence="8" type="ORF">DEBURN_LOCUS6702</name>
</gene>
<dbReference type="Proteomes" id="UP000789706">
    <property type="component" value="Unassembled WGS sequence"/>
</dbReference>
<dbReference type="GO" id="GO:0016592">
    <property type="term" value="C:mediator complex"/>
    <property type="evidence" value="ECO:0007669"/>
    <property type="project" value="InterPro"/>
</dbReference>
<evidence type="ECO:0000256" key="5">
    <source>
        <dbReference type="ARBA" id="ARBA00023163"/>
    </source>
</evidence>
<comment type="subcellular location">
    <subcellularLocation>
        <location evidence="1 7">Nucleus</location>
    </subcellularLocation>
</comment>
<accession>A0A9N9AV78</accession>
<dbReference type="InterPro" id="IPR011425">
    <property type="entry name" value="Med9"/>
</dbReference>
<evidence type="ECO:0000256" key="2">
    <source>
        <dbReference type="ARBA" id="ARBA00008089"/>
    </source>
</evidence>